<name>A0A1W2EZC8_9HYPH</name>
<dbReference type="Proteomes" id="UP000192656">
    <property type="component" value="Unassembled WGS sequence"/>
</dbReference>
<dbReference type="AlphaFoldDB" id="A0A1W2EZC8"/>
<accession>A0A1W2EZC8</accession>
<evidence type="ECO:0000313" key="1">
    <source>
        <dbReference type="EMBL" id="SMD14922.1"/>
    </source>
</evidence>
<gene>
    <name evidence="1" type="ORF">SAMN06297251_1447</name>
</gene>
<reference evidence="1 2" key="1">
    <citation type="submission" date="2017-04" db="EMBL/GenBank/DDBJ databases">
        <authorList>
            <person name="Afonso C.L."/>
            <person name="Miller P.J."/>
            <person name="Scott M.A."/>
            <person name="Spackman E."/>
            <person name="Goraichik I."/>
            <person name="Dimitrov K.M."/>
            <person name="Suarez D.L."/>
            <person name="Swayne D.E."/>
        </authorList>
    </citation>
    <scope>NUCLEOTIDE SEQUENCE [LARGE SCALE GENOMIC DNA]</scope>
    <source>
        <strain evidence="1 2">CGMCC 1.10972</strain>
    </source>
</reference>
<sequence>MHPISDARFGQAPATHLAIISTAIDRVIAADPAQTEIPLPLRPEIALSEIEWHKDQCLKSGSEAETTALQETPAHICCCDGENNRPRGRPRAPWWRYGSAAWRDVGATRTISSAQRRDLQAAHGQAARSGRPLNALLTIMLPNINEVEPAERSAVIAREVHRIRQWAGRHLRGFTAIYAVESCDEQGNGQHVHVLFHALDEGAKWKWQYRHGRLRLVRIDQLWRKIEAKVEAWWGGRPIADLQAISDHGHWTDDGHWESPLHYLLKSCSPQAIFRQPIRRRKRLCPVAGPRVGWSKDLTQAVLDARRIHSSSRTNGDHP</sequence>
<protein>
    <submittedName>
        <fullName evidence="1">Uncharacterized protein</fullName>
    </submittedName>
</protein>
<organism evidence="1 2">
    <name type="scientific">Fulvimarina manganoxydans</name>
    <dbReference type="NCBI Taxonomy" id="937218"/>
    <lineage>
        <taxon>Bacteria</taxon>
        <taxon>Pseudomonadati</taxon>
        <taxon>Pseudomonadota</taxon>
        <taxon>Alphaproteobacteria</taxon>
        <taxon>Hyphomicrobiales</taxon>
        <taxon>Aurantimonadaceae</taxon>
        <taxon>Fulvimarina</taxon>
    </lineage>
</organism>
<keyword evidence="2" id="KW-1185">Reference proteome</keyword>
<evidence type="ECO:0000313" key="2">
    <source>
        <dbReference type="Proteomes" id="UP000192656"/>
    </source>
</evidence>
<proteinExistence type="predicted"/>
<dbReference type="EMBL" id="FWXR01000044">
    <property type="protein sequence ID" value="SMD14922.1"/>
    <property type="molecule type" value="Genomic_DNA"/>
</dbReference>
<dbReference type="STRING" id="937218.SAMN06297251_1447"/>